<accession>A0A2P9EAD9</accession>
<dbReference type="AlphaFoldDB" id="A0A2P9EAD9"/>
<proteinExistence type="predicted"/>
<name>A0A2P9EAD9_ECOLX</name>
<dbReference type="EMBL" id="LT985265">
    <property type="protein sequence ID" value="SPE00311.1"/>
    <property type="molecule type" value="Genomic_DNA"/>
</dbReference>
<evidence type="ECO:0000313" key="1">
    <source>
        <dbReference type="EMBL" id="SPE00311.1"/>
    </source>
</evidence>
<sequence>MMAGKIPAFFLPVPGKSKRMSPQAPLYPAMRGMALWVFSYVASASCAGCAVPPS</sequence>
<protein>
    <submittedName>
        <fullName evidence="1">Uncharacterized protein</fullName>
    </submittedName>
</protein>
<keyword evidence="1" id="KW-0614">Plasmid</keyword>
<organism evidence="1">
    <name type="scientific">Escherichia coli</name>
    <dbReference type="NCBI Taxonomy" id="562"/>
    <lineage>
        <taxon>Bacteria</taxon>
        <taxon>Pseudomonadati</taxon>
        <taxon>Pseudomonadota</taxon>
        <taxon>Gammaproteobacteria</taxon>
        <taxon>Enterobacterales</taxon>
        <taxon>Enterobacteriaceae</taxon>
        <taxon>Escherichia</taxon>
    </lineage>
</organism>
<reference evidence="1" key="1">
    <citation type="submission" date="2018-02" db="EMBL/GenBank/DDBJ databases">
        <authorList>
            <person name="Cohen D.B."/>
            <person name="Kent A.D."/>
        </authorList>
    </citation>
    <scope>NUCLEOTIDE SEQUENCE</scope>
    <source>
        <strain evidence="1">364</strain>
    </source>
</reference>
<geneLocation type="plasmid" evidence="1">
    <name>RCS57TR364_p</name>
</geneLocation>
<gene>
    <name evidence="1" type="ORF">RCS57TR364_P0090</name>
</gene>